<dbReference type="GO" id="GO:0006813">
    <property type="term" value="P:potassium ion transport"/>
    <property type="evidence" value="ECO:0007669"/>
    <property type="project" value="InterPro"/>
</dbReference>
<protein>
    <submittedName>
        <fullName evidence="4">Voltage-gated potassium channel</fullName>
    </submittedName>
</protein>
<keyword evidence="2" id="KW-0812">Transmembrane</keyword>
<dbReference type="InterPro" id="IPR036291">
    <property type="entry name" value="NAD(P)-bd_dom_sf"/>
</dbReference>
<dbReference type="GO" id="GO:0005886">
    <property type="term" value="C:plasma membrane"/>
    <property type="evidence" value="ECO:0007669"/>
    <property type="project" value="UniProtKB-SubCell"/>
</dbReference>
<dbReference type="SUPFAM" id="SSF81324">
    <property type="entry name" value="Voltage-gated potassium channels"/>
    <property type="match status" value="1"/>
</dbReference>
<proteinExistence type="predicted"/>
<keyword evidence="4" id="KW-0406">Ion transport</keyword>
<evidence type="ECO:0000313" key="4">
    <source>
        <dbReference type="EMBL" id="SHI25370.1"/>
    </source>
</evidence>
<evidence type="ECO:0000259" key="3">
    <source>
        <dbReference type="PROSITE" id="PS51201"/>
    </source>
</evidence>
<dbReference type="OrthoDB" id="9810759at2"/>
<comment type="subcellular location">
    <subcellularLocation>
        <location evidence="1">Cell membrane</location>
        <topology evidence="1">Multi-pass membrane protein</topology>
    </subcellularLocation>
</comment>
<dbReference type="RefSeq" id="WP_073030918.1">
    <property type="nucleotide sequence ID" value="NZ_FQXJ01000013.1"/>
</dbReference>
<dbReference type="Gene3D" id="1.10.287.70">
    <property type="match status" value="1"/>
</dbReference>
<evidence type="ECO:0000256" key="2">
    <source>
        <dbReference type="SAM" id="Phobius"/>
    </source>
</evidence>
<dbReference type="Proteomes" id="UP000183954">
    <property type="component" value="Unassembled WGS sequence"/>
</dbReference>
<gene>
    <name evidence="4" type="ORF">SAMN02746098_03412</name>
</gene>
<dbReference type="PANTHER" id="PTHR43833:SF9">
    <property type="entry name" value="POTASSIUM CHANNEL PROTEIN YUGO-RELATED"/>
    <property type="match status" value="1"/>
</dbReference>
<accession>A0A1M5ZMA3</accession>
<dbReference type="SUPFAM" id="SSF51735">
    <property type="entry name" value="NAD(P)-binding Rossmann-fold domains"/>
    <property type="match status" value="1"/>
</dbReference>
<dbReference type="InterPro" id="IPR013099">
    <property type="entry name" value="K_chnl_dom"/>
</dbReference>
<feature type="domain" description="RCK N-terminal" evidence="3">
    <location>
        <begin position="115"/>
        <end position="240"/>
    </location>
</feature>
<dbReference type="EMBL" id="FQXJ01000013">
    <property type="protein sequence ID" value="SHI25370.1"/>
    <property type="molecule type" value="Genomic_DNA"/>
</dbReference>
<dbReference type="PANTHER" id="PTHR43833">
    <property type="entry name" value="POTASSIUM CHANNEL PROTEIN 2-RELATED-RELATED"/>
    <property type="match status" value="1"/>
</dbReference>
<keyword evidence="2" id="KW-1133">Transmembrane helix</keyword>
<keyword evidence="2" id="KW-0472">Membrane</keyword>
<feature type="transmembrane region" description="Helical" evidence="2">
    <location>
        <begin position="20"/>
        <end position="38"/>
    </location>
</feature>
<keyword evidence="4" id="KW-0407">Ion channel</keyword>
<dbReference type="Gene3D" id="3.40.50.720">
    <property type="entry name" value="NAD(P)-binding Rossmann-like Domain"/>
    <property type="match status" value="1"/>
</dbReference>
<dbReference type="STRING" id="1121420.SAMN02746098_03412"/>
<dbReference type="Pfam" id="PF22614">
    <property type="entry name" value="Slo-like_RCK"/>
    <property type="match status" value="1"/>
</dbReference>
<evidence type="ECO:0000256" key="1">
    <source>
        <dbReference type="ARBA" id="ARBA00004651"/>
    </source>
</evidence>
<evidence type="ECO:0000313" key="5">
    <source>
        <dbReference type="Proteomes" id="UP000183954"/>
    </source>
</evidence>
<name>A0A1M5ZMA3_9FIRM</name>
<dbReference type="Pfam" id="PF07885">
    <property type="entry name" value="Ion_trans_2"/>
    <property type="match status" value="1"/>
</dbReference>
<feature type="transmembrane region" description="Helical" evidence="2">
    <location>
        <begin position="74"/>
        <end position="95"/>
    </location>
</feature>
<dbReference type="GO" id="GO:0034220">
    <property type="term" value="P:monoatomic ion transmembrane transport"/>
    <property type="evidence" value="ECO:0007669"/>
    <property type="project" value="UniProtKB-KW"/>
</dbReference>
<organism evidence="4 5">
    <name type="scientific">Desulfosporosinus lacus DSM 15449</name>
    <dbReference type="NCBI Taxonomy" id="1121420"/>
    <lineage>
        <taxon>Bacteria</taxon>
        <taxon>Bacillati</taxon>
        <taxon>Bacillota</taxon>
        <taxon>Clostridia</taxon>
        <taxon>Eubacteriales</taxon>
        <taxon>Desulfitobacteriaceae</taxon>
        <taxon>Desulfosporosinus</taxon>
    </lineage>
</organism>
<dbReference type="PROSITE" id="PS51201">
    <property type="entry name" value="RCK_N"/>
    <property type="match status" value="1"/>
</dbReference>
<dbReference type="AlphaFoldDB" id="A0A1M5ZMA3"/>
<sequence length="339" mass="38053">MHFVLLRLSIKLLKMKNTALAFGFLAFVLMVSTFAYLIEPETFETWFNSLYFVLTTMSTVGYGDYSPSTFSGKVLTIFIYVFGIGLLSLVIGKIIDAVADFHRRREAGQLKFQGKNHIIVINWSKKAQYAIEEILSTDSNIEVVIIDEINKHPYDKPKVYFISGDPSSLDILEQADIKNARSAIIFADARIDEPSLVDGKSLLLASTIESLAPNVHTTVEIMMEKHIQNFKHVKVNDFVLSHDAVSRLAVRSALNEGSLDIFTQLLSSQRGADVYQTTVRPEWKTYEDAFLALIKQGATLISNKGDMTINTKLNEPIPTDAKLFVICDDEVSQKINNML</sequence>
<keyword evidence="4" id="KW-0813">Transport</keyword>
<keyword evidence="5" id="KW-1185">Reference proteome</keyword>
<dbReference type="InterPro" id="IPR003148">
    <property type="entry name" value="RCK_N"/>
</dbReference>
<dbReference type="InterPro" id="IPR050721">
    <property type="entry name" value="Trk_Ktr_HKT_K-transport"/>
</dbReference>
<reference evidence="5" key="1">
    <citation type="submission" date="2016-11" db="EMBL/GenBank/DDBJ databases">
        <authorList>
            <person name="Varghese N."/>
            <person name="Submissions S."/>
        </authorList>
    </citation>
    <scope>NUCLEOTIDE SEQUENCE [LARGE SCALE GENOMIC DNA]</scope>
    <source>
        <strain evidence="5">DSM 15449</strain>
    </source>
</reference>